<evidence type="ECO:0000259" key="7">
    <source>
        <dbReference type="Pfam" id="PF14322"/>
    </source>
</evidence>
<evidence type="ECO:0000256" key="2">
    <source>
        <dbReference type="ARBA" id="ARBA00006275"/>
    </source>
</evidence>
<dbReference type="SUPFAM" id="SSF48452">
    <property type="entry name" value="TPR-like"/>
    <property type="match status" value="1"/>
</dbReference>
<keyword evidence="9" id="KW-1185">Reference proteome</keyword>
<keyword evidence="5" id="KW-0998">Cell outer membrane</keyword>
<protein>
    <recommendedName>
        <fullName evidence="10">RagB/SusD family nutrient uptake outer membrane protein</fullName>
    </recommendedName>
</protein>
<comment type="similarity">
    <text evidence="2">Belongs to the SusD family.</text>
</comment>
<dbReference type="Pfam" id="PF07980">
    <property type="entry name" value="SusD_RagB"/>
    <property type="match status" value="1"/>
</dbReference>
<dbReference type="InterPro" id="IPR033985">
    <property type="entry name" value="SusD-like_N"/>
</dbReference>
<keyword evidence="3" id="KW-0732">Signal</keyword>
<evidence type="ECO:0000256" key="5">
    <source>
        <dbReference type="ARBA" id="ARBA00023237"/>
    </source>
</evidence>
<sequence length="582" mass="67358">MGLVFQYGCEKVLEKTPDGQTTIDKVLNNYNRTKGLIDVAYNEIYQARDQISFVHNTMECLTDNAFWAATYNAYEWHNGALSLSNPVINWPWASPSEQLWPDFWRGIRLANNAIKYLPQSTVITEQERRTWIAEARVLRCWYYMNLLEFYGPMPWIEEPFEPTYMGWNELVRPTYDELASKIEQELLDVINSRVLPDRQPTQEARRVDNGIAYSIRARVLLYNASPLNNPENDQNKWRRAADAAQDVLNMPNYSLVSMSDYKRLFIGAFSTPVTEIIWRSWTDNSHINNANGVDVGSYPYASINHMWNCGESPTQELVDAFEMTNGALPVTYDDATRTRVTVTPEAAELGYSEAAGGDPYANRDARFYINIVHNMMNYGVPYNCTEPYIIETFVGGRNGFNDVISQETQRSCTGYYSGKDKQIKYWGPGGSQGHEPTHWVFFRLAEFYLQKAEALCELGDLEGAMTALNVIRQRALQPRLQDVPGFVNTQEFIRERIRNERRVEFCLEGQYRFDDQRRWKILNETNRFVTGMRITKGADGKFSYERKKIRDYQSYTDKYLVMPIPLEDAKKMTGLTQPAAWQ</sequence>
<feature type="domain" description="SusD-like N-terminal" evidence="7">
    <location>
        <begin position="32"/>
        <end position="221"/>
    </location>
</feature>
<evidence type="ECO:0000313" key="9">
    <source>
        <dbReference type="Proteomes" id="UP000597338"/>
    </source>
</evidence>
<evidence type="ECO:0000256" key="4">
    <source>
        <dbReference type="ARBA" id="ARBA00023136"/>
    </source>
</evidence>
<comment type="caution">
    <text evidence="8">The sequence shown here is derived from an EMBL/GenBank/DDBJ whole genome shotgun (WGS) entry which is preliminary data.</text>
</comment>
<evidence type="ECO:0008006" key="10">
    <source>
        <dbReference type="Google" id="ProtNLM"/>
    </source>
</evidence>
<proteinExistence type="inferred from homology"/>
<organism evidence="8 9">
    <name type="scientific">Parapedobacter defluvii</name>
    <dbReference type="NCBI Taxonomy" id="2045106"/>
    <lineage>
        <taxon>Bacteria</taxon>
        <taxon>Pseudomonadati</taxon>
        <taxon>Bacteroidota</taxon>
        <taxon>Sphingobacteriia</taxon>
        <taxon>Sphingobacteriales</taxon>
        <taxon>Sphingobacteriaceae</taxon>
        <taxon>Parapedobacter</taxon>
    </lineage>
</organism>
<evidence type="ECO:0000256" key="3">
    <source>
        <dbReference type="ARBA" id="ARBA00022729"/>
    </source>
</evidence>
<evidence type="ECO:0000259" key="6">
    <source>
        <dbReference type="Pfam" id="PF07980"/>
    </source>
</evidence>
<evidence type="ECO:0000313" key="8">
    <source>
        <dbReference type="EMBL" id="GGC13714.1"/>
    </source>
</evidence>
<dbReference type="EMBL" id="BMIK01000001">
    <property type="protein sequence ID" value="GGC13714.1"/>
    <property type="molecule type" value="Genomic_DNA"/>
</dbReference>
<reference evidence="9" key="1">
    <citation type="journal article" date="2019" name="Int. J. Syst. Evol. Microbiol.">
        <title>The Global Catalogue of Microorganisms (GCM) 10K type strain sequencing project: providing services to taxonomists for standard genome sequencing and annotation.</title>
        <authorList>
            <consortium name="The Broad Institute Genomics Platform"/>
            <consortium name="The Broad Institute Genome Sequencing Center for Infectious Disease"/>
            <person name="Wu L."/>
            <person name="Ma J."/>
        </authorList>
    </citation>
    <scope>NUCLEOTIDE SEQUENCE [LARGE SCALE GENOMIC DNA]</scope>
    <source>
        <strain evidence="9">CGMCC 1.15342</strain>
    </source>
</reference>
<dbReference type="Pfam" id="PF14322">
    <property type="entry name" value="SusD-like_3"/>
    <property type="match status" value="1"/>
</dbReference>
<name>A0ABQ1L0E6_9SPHI</name>
<keyword evidence="4" id="KW-0472">Membrane</keyword>
<feature type="domain" description="RagB/SusD" evidence="6">
    <location>
        <begin position="274"/>
        <end position="581"/>
    </location>
</feature>
<dbReference type="Proteomes" id="UP000597338">
    <property type="component" value="Unassembled WGS sequence"/>
</dbReference>
<gene>
    <name evidence="8" type="ORF">GCM10011386_01740</name>
</gene>
<comment type="subcellular location">
    <subcellularLocation>
        <location evidence="1">Cell outer membrane</location>
    </subcellularLocation>
</comment>
<dbReference type="InterPro" id="IPR011990">
    <property type="entry name" value="TPR-like_helical_dom_sf"/>
</dbReference>
<evidence type="ECO:0000256" key="1">
    <source>
        <dbReference type="ARBA" id="ARBA00004442"/>
    </source>
</evidence>
<dbReference type="InterPro" id="IPR012944">
    <property type="entry name" value="SusD_RagB_dom"/>
</dbReference>
<accession>A0ABQ1L0E6</accession>
<dbReference type="Gene3D" id="1.25.40.390">
    <property type="match status" value="1"/>
</dbReference>